<proteinExistence type="inferred from homology"/>
<organism evidence="4 5">
    <name type="scientific">Candidatus Marimicrobium litorale</name>
    <dbReference type="NCBI Taxonomy" id="2518991"/>
    <lineage>
        <taxon>Bacteria</taxon>
        <taxon>Pseudomonadati</taxon>
        <taxon>Pseudomonadota</taxon>
        <taxon>Gammaproteobacteria</taxon>
        <taxon>Cellvibrionales</taxon>
        <taxon>Halieaceae</taxon>
        <taxon>Marimicrobium</taxon>
    </lineage>
</organism>
<dbReference type="Pfam" id="PF00472">
    <property type="entry name" value="RF-1"/>
    <property type="match status" value="1"/>
</dbReference>
<evidence type="ECO:0000256" key="1">
    <source>
        <dbReference type="ARBA" id="ARBA00010835"/>
    </source>
</evidence>
<sequence>MGLKISNYISIPDEEIRFRAIRAQGAGGQNVNKVSTAIHLRFDVQSSSLPERYKHKLLELSDQRLNTDGEIVIKAQRYRSQEKNRADALARLAELINDTIKVEKRRRPTKPTRGSKQRRMDKKTQRGKLKTQRGRIDY</sequence>
<keyword evidence="4" id="KW-0378">Hydrolase</keyword>
<protein>
    <submittedName>
        <fullName evidence="4">Aminoacyl-tRNA hydrolase</fullName>
        <ecNumber evidence="4">3.1.1.29</ecNumber>
    </submittedName>
</protein>
<feature type="region of interest" description="Disordered" evidence="2">
    <location>
        <begin position="101"/>
        <end position="138"/>
    </location>
</feature>
<dbReference type="Gene3D" id="3.30.160.20">
    <property type="match status" value="1"/>
</dbReference>
<dbReference type="SUPFAM" id="SSF75620">
    <property type="entry name" value="Release factor"/>
    <property type="match status" value="1"/>
</dbReference>
<evidence type="ECO:0000259" key="3">
    <source>
        <dbReference type="PROSITE" id="PS00745"/>
    </source>
</evidence>
<feature type="compositionally biased region" description="Basic residues" evidence="2">
    <location>
        <begin position="103"/>
        <end position="138"/>
    </location>
</feature>
<feature type="domain" description="Prokaryotic-type class I peptide chain release factors" evidence="3">
    <location>
        <begin position="22"/>
        <end position="38"/>
    </location>
</feature>
<dbReference type="EC" id="3.1.1.29" evidence="4"/>
<dbReference type="InterPro" id="IPR045853">
    <property type="entry name" value="Pep_chain_release_fac_I_sf"/>
</dbReference>
<evidence type="ECO:0000256" key="2">
    <source>
        <dbReference type="SAM" id="MobiDB-lite"/>
    </source>
</evidence>
<dbReference type="InterPro" id="IPR000352">
    <property type="entry name" value="Pep_chain_release_fac_I"/>
</dbReference>
<evidence type="ECO:0000313" key="5">
    <source>
        <dbReference type="Proteomes" id="UP001143304"/>
    </source>
</evidence>
<comment type="caution">
    <text evidence="4">The sequence shown here is derived from an EMBL/GenBank/DDBJ whole genome shotgun (WGS) entry which is preliminary data.</text>
</comment>
<dbReference type="PROSITE" id="PS00745">
    <property type="entry name" value="RF_PROK_I"/>
    <property type="match status" value="1"/>
</dbReference>
<reference evidence="4" key="1">
    <citation type="submission" date="2019-02" db="EMBL/GenBank/DDBJ databases">
        <authorList>
            <person name="Li S.-H."/>
        </authorList>
    </citation>
    <scope>NUCLEOTIDE SEQUENCE</scope>
    <source>
        <strain evidence="4">IMCC11814</strain>
    </source>
</reference>
<dbReference type="GO" id="GO:0004045">
    <property type="term" value="F:peptidyl-tRNA hydrolase activity"/>
    <property type="evidence" value="ECO:0007669"/>
    <property type="project" value="UniProtKB-EC"/>
</dbReference>
<dbReference type="PANTHER" id="PTHR47814:SF1">
    <property type="entry name" value="PEPTIDYL-TRNA HYDROLASE ARFB"/>
    <property type="match status" value="1"/>
</dbReference>
<dbReference type="NCBIfam" id="NF006718">
    <property type="entry name" value="PRK09256.1"/>
    <property type="match status" value="1"/>
</dbReference>
<dbReference type="PANTHER" id="PTHR47814">
    <property type="entry name" value="PEPTIDYL-TRNA HYDROLASE ARFB"/>
    <property type="match status" value="1"/>
</dbReference>
<dbReference type="RefSeq" id="WP_279247642.1">
    <property type="nucleotide sequence ID" value="NZ_SHNO01000001.1"/>
</dbReference>
<name>A0ABT3T2Y7_9GAMM</name>
<gene>
    <name evidence="4" type="ORF">EYC82_00765</name>
</gene>
<dbReference type="Proteomes" id="UP001143304">
    <property type="component" value="Unassembled WGS sequence"/>
</dbReference>
<dbReference type="EMBL" id="SHNO01000001">
    <property type="protein sequence ID" value="MCX2975884.1"/>
    <property type="molecule type" value="Genomic_DNA"/>
</dbReference>
<comment type="similarity">
    <text evidence="1">Belongs to the prokaryotic/mitochondrial release factor family.</text>
</comment>
<evidence type="ECO:0000313" key="4">
    <source>
        <dbReference type="EMBL" id="MCX2975884.1"/>
    </source>
</evidence>
<accession>A0ABT3T2Y7</accession>
<keyword evidence="5" id="KW-1185">Reference proteome</keyword>